<accession>A0A6H0SJ35</accession>
<evidence type="ECO:0000313" key="2">
    <source>
        <dbReference type="Proteomes" id="UP000502331"/>
    </source>
</evidence>
<gene>
    <name evidence="1" type="ORF">D3791_09450</name>
</gene>
<name>A0A6H0SJ35_9MICC</name>
<proteinExistence type="predicted"/>
<dbReference type="GO" id="GO:0005829">
    <property type="term" value="C:cytosol"/>
    <property type="evidence" value="ECO:0007669"/>
    <property type="project" value="TreeGrafter"/>
</dbReference>
<dbReference type="InterPro" id="IPR044668">
    <property type="entry name" value="PuuD-like"/>
</dbReference>
<dbReference type="PANTHER" id="PTHR43235:SF1">
    <property type="entry name" value="GLUTAMINE AMIDOTRANSFERASE PB2B2.05-RELATED"/>
    <property type="match status" value="1"/>
</dbReference>
<dbReference type="GO" id="GO:0006598">
    <property type="term" value="P:polyamine catabolic process"/>
    <property type="evidence" value="ECO:0007669"/>
    <property type="project" value="TreeGrafter"/>
</dbReference>
<dbReference type="PROSITE" id="PS51273">
    <property type="entry name" value="GATASE_TYPE_1"/>
    <property type="match status" value="1"/>
</dbReference>
<dbReference type="Gene3D" id="3.40.50.880">
    <property type="match status" value="1"/>
</dbReference>
<dbReference type="PANTHER" id="PTHR43235">
    <property type="entry name" value="GLUTAMINE AMIDOTRANSFERASE PB2B2.05-RELATED"/>
    <property type="match status" value="1"/>
</dbReference>
<dbReference type="EMBL" id="CP032549">
    <property type="protein sequence ID" value="QIV87324.1"/>
    <property type="molecule type" value="Genomic_DNA"/>
</dbReference>
<dbReference type="GO" id="GO:0033969">
    <property type="term" value="F:gamma-glutamyl-gamma-aminobutyrate hydrolase activity"/>
    <property type="evidence" value="ECO:0007669"/>
    <property type="project" value="TreeGrafter"/>
</dbReference>
<dbReference type="SUPFAM" id="SSF52317">
    <property type="entry name" value="Class I glutamine amidotransferase-like"/>
    <property type="match status" value="1"/>
</dbReference>
<reference evidence="1 2" key="1">
    <citation type="submission" date="2018-09" db="EMBL/GenBank/DDBJ databases">
        <title>Glutamicibacter mishrai S5-52T (LMG 29155T = KCTC 39846T).</title>
        <authorList>
            <person name="Das S.K."/>
        </authorList>
    </citation>
    <scope>NUCLEOTIDE SEQUENCE [LARGE SCALE GENOMIC DNA]</scope>
    <source>
        <strain evidence="1 2">S5-52</strain>
    </source>
</reference>
<dbReference type="InterPro" id="IPR011697">
    <property type="entry name" value="Peptidase_C26"/>
</dbReference>
<evidence type="ECO:0000313" key="1">
    <source>
        <dbReference type="EMBL" id="QIV87324.1"/>
    </source>
</evidence>
<dbReference type="Proteomes" id="UP000502331">
    <property type="component" value="Chromosome"/>
</dbReference>
<dbReference type="AlphaFoldDB" id="A0A6H0SJ35"/>
<keyword evidence="1" id="KW-0378">Hydrolase</keyword>
<protein>
    <submittedName>
        <fullName evidence="1">Gamma-glutamyl-gamma-aminobutyrate hydrolase family protein</fullName>
    </submittedName>
</protein>
<organism evidence="1 2">
    <name type="scientific">Glutamicibacter mishrai</name>
    <dbReference type="NCBI Taxonomy" id="1775880"/>
    <lineage>
        <taxon>Bacteria</taxon>
        <taxon>Bacillati</taxon>
        <taxon>Actinomycetota</taxon>
        <taxon>Actinomycetes</taxon>
        <taxon>Micrococcales</taxon>
        <taxon>Micrococcaceae</taxon>
        <taxon>Glutamicibacter</taxon>
    </lineage>
</organism>
<keyword evidence="2" id="KW-1185">Reference proteome</keyword>
<dbReference type="Pfam" id="PF07722">
    <property type="entry name" value="Peptidase_C26"/>
    <property type="match status" value="1"/>
</dbReference>
<sequence length="252" mass="27160">MELVLAPLNFSVLHIRESRPRNPQFQLELDELNENTIGQIIDAGHNASLVPCNDLSVEQMLQIVDASDAVIIMGGEDVEPSLYGRTSSYPGGGYHEVASDRNQIAAIQHAITTKTPLLGICRGLQLLNVALGGSLIQHLENADAHRSTGGDPFVDTRFDSIASELAEDLSAKDSHKCTHHQAIHELGHGLQIAAMSTDDIIEAVVHESAPVTAVQWHPEHPQTASTQLRSLVNRLAAQCEESSGLVPELVNG</sequence>
<dbReference type="InterPro" id="IPR029062">
    <property type="entry name" value="Class_I_gatase-like"/>
</dbReference>